<keyword evidence="3" id="KW-1185">Reference proteome</keyword>
<protein>
    <submittedName>
        <fullName evidence="2">DUF2510 domain-containing protein</fullName>
    </submittedName>
</protein>
<proteinExistence type="predicted"/>
<sequence length="218" mass="23798">MATSPPPAGWYPHDSGFRWWDGSAWTSHTQPSKVSTVLAEPILQFVTKAGLLAQGDTTILDQNDRRIGSLVEQRNGASTTWLANELHVVDTSGRPILRVIDESFGTYRFVVERPWAGPVGEIIQDNVLGAAKLSLRAGGRRVGSIHREKSRWSDFSVVDESGKKIASVTTTVEQKKYAVPGRYVVTRLLLRGSPDPVASLVVASAMKVGRVFGAERSD</sequence>
<evidence type="ECO:0000313" key="3">
    <source>
        <dbReference type="Proteomes" id="UP000655868"/>
    </source>
</evidence>
<feature type="domain" description="DUF2510" evidence="1">
    <location>
        <begin position="8"/>
        <end position="33"/>
    </location>
</feature>
<evidence type="ECO:0000259" key="1">
    <source>
        <dbReference type="Pfam" id="PF10708"/>
    </source>
</evidence>
<evidence type="ECO:0000313" key="2">
    <source>
        <dbReference type="EMBL" id="MBJ8342394.1"/>
    </source>
</evidence>
<dbReference type="Proteomes" id="UP000655868">
    <property type="component" value="Unassembled WGS sequence"/>
</dbReference>
<accession>A0A934NW68</accession>
<comment type="caution">
    <text evidence="2">The sequence shown here is derived from an EMBL/GenBank/DDBJ whole genome shotgun (WGS) entry which is preliminary data.</text>
</comment>
<dbReference type="AlphaFoldDB" id="A0A934NW68"/>
<dbReference type="InterPro" id="IPR018929">
    <property type="entry name" value="DUF2510"/>
</dbReference>
<gene>
    <name evidence="2" type="ORF">JGU71_26230</name>
</gene>
<name>A0A934NW68_9NOCA</name>
<reference evidence="2" key="1">
    <citation type="submission" date="2020-12" db="EMBL/GenBank/DDBJ databases">
        <title>Antrihabitans popcorni sp. nov. and Antrihabitans auranticaus sp. nov., isolated from a larva cave.</title>
        <authorList>
            <person name="Lee S.D."/>
            <person name="Kim I.S."/>
        </authorList>
    </citation>
    <scope>NUCLEOTIDE SEQUENCE</scope>
    <source>
        <strain evidence="2">YC3-6</strain>
    </source>
</reference>
<dbReference type="Pfam" id="PF10708">
    <property type="entry name" value="DUF2510"/>
    <property type="match status" value="1"/>
</dbReference>
<dbReference type="EMBL" id="JAEMNV010000011">
    <property type="protein sequence ID" value="MBJ8342394.1"/>
    <property type="molecule type" value="Genomic_DNA"/>
</dbReference>
<organism evidence="2 3">
    <name type="scientific">Antrihabitans stalagmiti</name>
    <dbReference type="NCBI Taxonomy" id="2799499"/>
    <lineage>
        <taxon>Bacteria</taxon>
        <taxon>Bacillati</taxon>
        <taxon>Actinomycetota</taxon>
        <taxon>Actinomycetes</taxon>
        <taxon>Mycobacteriales</taxon>
        <taxon>Nocardiaceae</taxon>
        <taxon>Antrihabitans</taxon>
    </lineage>
</organism>